<protein>
    <submittedName>
        <fullName evidence="1">Uncharacterized protein</fullName>
    </submittedName>
</protein>
<evidence type="ECO:0000313" key="2">
    <source>
        <dbReference type="Proteomes" id="UP000294835"/>
    </source>
</evidence>
<organism evidence="1 2">
    <name type="scientific">Rhodovulum marinum</name>
    <dbReference type="NCBI Taxonomy" id="320662"/>
    <lineage>
        <taxon>Bacteria</taxon>
        <taxon>Pseudomonadati</taxon>
        <taxon>Pseudomonadota</taxon>
        <taxon>Alphaproteobacteria</taxon>
        <taxon>Rhodobacterales</taxon>
        <taxon>Paracoccaceae</taxon>
        <taxon>Rhodovulum</taxon>
    </lineage>
</organism>
<gene>
    <name evidence="1" type="ORF">EV662_1015</name>
</gene>
<evidence type="ECO:0000313" key="1">
    <source>
        <dbReference type="EMBL" id="TCP43922.1"/>
    </source>
</evidence>
<dbReference type="OrthoDB" id="7583965at2"/>
<sequence>MPNAGMEPARAQRIKDAIERALRAGFAPYRQKAGRGSSISEAARALREAGHEEDRNSIGGFVRTQERRKARGEEHFLPDWSLFSPAGVAPGEIRTGEVRRWIVTSAQDDTDVHPRFWSNLRAYATAIGAELLVGGFTYQTIRHSDRLTLTGTFREEVRPFLRFDPIELGPVLFCAEMNTLPTAARPLSGLTSYSRGRDAIFPHAKLAYQTAPAPRGEHVPSLMTTGAVTVPNYVEKKAGKKAEFHHILGATVVEVDDSGAAWCRQVSATPDGAFQDLDAVVRDGRVSHGHRVEAVTFGDLHVPTVEDHVAALLWGRRADALIEELRPRLAFVHDLVAIEAHSRHVAGDPFHRAKMVAAGHSGMAGQVAAGARTLREIERDFCQPVVIYSNHDDRLLQWAKSPIDRGDVENVAYWHRCNLAFYEALSDEDEDFDLFRWALRDADPRRLEGVGFVPRGGTFPICQDSGGGGIECGLHGDEGPNGGRGSATSFARMAKRITIGHTHAPEIHDGVYIAGITGALDQGYNTGPGSWKRAHVVTYPNGKRTIVTQDPRGRWRA</sequence>
<proteinExistence type="predicted"/>
<reference evidence="1 2" key="1">
    <citation type="submission" date="2019-03" db="EMBL/GenBank/DDBJ databases">
        <title>Genomic Encyclopedia of Type Strains, Phase IV (KMG-IV): sequencing the most valuable type-strain genomes for metagenomic binning, comparative biology and taxonomic classification.</title>
        <authorList>
            <person name="Goeker M."/>
        </authorList>
    </citation>
    <scope>NUCLEOTIDE SEQUENCE [LARGE SCALE GENOMIC DNA]</scope>
    <source>
        <strain evidence="1 2">DSM 18063</strain>
    </source>
</reference>
<keyword evidence="2" id="KW-1185">Reference proteome</keyword>
<dbReference type="AlphaFoldDB" id="A0A4R2Q570"/>
<accession>A0A4R2Q570</accession>
<comment type="caution">
    <text evidence="1">The sequence shown here is derived from an EMBL/GenBank/DDBJ whole genome shotgun (WGS) entry which is preliminary data.</text>
</comment>
<name>A0A4R2Q570_9RHOB</name>
<dbReference type="EMBL" id="SLXP01000001">
    <property type="protein sequence ID" value="TCP43922.1"/>
    <property type="molecule type" value="Genomic_DNA"/>
</dbReference>
<dbReference type="RefSeq" id="WP_132460089.1">
    <property type="nucleotide sequence ID" value="NZ_SLXP01000001.1"/>
</dbReference>
<dbReference type="Proteomes" id="UP000294835">
    <property type="component" value="Unassembled WGS sequence"/>
</dbReference>